<evidence type="ECO:0000313" key="9">
    <source>
        <dbReference type="Proteomes" id="UP000054302"/>
    </source>
</evidence>
<feature type="transmembrane region" description="Helical" evidence="7">
    <location>
        <begin position="175"/>
        <end position="195"/>
    </location>
</feature>
<evidence type="ECO:0000256" key="3">
    <source>
        <dbReference type="ARBA" id="ARBA00022989"/>
    </source>
</evidence>
<comment type="similarity">
    <text evidence="1">Belongs to the TMEM53 family.</text>
</comment>
<sequence>MPTEPIVFQRLSDTTAIYEPSPDAATPANAGPTTILICGWMGGTARNLSRYTTKYNTLYPDARIVLISSTPTDTPGFRILLSSKKRKQRADAPAKALLLDAQAEVSSLLIHAFSNGGGMSLGVISKAYRQLSGTALPARLVVFDSVPGGDKFTKEFGRWVSAFAVGLPSNILIRWPALVLLGLVVAVQLGLPSLFGTANAATKARADLNDEKLINPQSKRLYLYSEADALIGANEVREHAAESASKGWSVETINFQTSGHIRHAIEDPERYWKAITELWNSSVQPKKAV</sequence>
<reference evidence="8 9" key="1">
    <citation type="submission" date="2015-01" db="EMBL/GenBank/DDBJ databases">
        <title>The Genome Sequence of Exophiala mesophila CBS40295.</title>
        <authorList>
            <consortium name="The Broad Institute Genomics Platform"/>
            <person name="Cuomo C."/>
            <person name="de Hoog S."/>
            <person name="Gorbushina A."/>
            <person name="Stielow B."/>
            <person name="Teixiera M."/>
            <person name="Abouelleil A."/>
            <person name="Chapman S.B."/>
            <person name="Priest M."/>
            <person name="Young S.K."/>
            <person name="Wortman J."/>
            <person name="Nusbaum C."/>
            <person name="Birren B."/>
        </authorList>
    </citation>
    <scope>NUCLEOTIDE SEQUENCE [LARGE SCALE GENOMIC DNA]</scope>
    <source>
        <strain evidence="8 9">CBS 40295</strain>
    </source>
</reference>
<dbReference type="OMA" id="MDSCPGY"/>
<name>A0A0D1WZ22_EXOME</name>
<evidence type="ECO:0000256" key="2">
    <source>
        <dbReference type="ARBA" id="ARBA00022692"/>
    </source>
</evidence>
<dbReference type="RefSeq" id="XP_016226324.1">
    <property type="nucleotide sequence ID" value="XM_016366806.1"/>
</dbReference>
<protein>
    <recommendedName>
        <fullName evidence="10">DUF829-domain-containing protein</fullName>
    </recommendedName>
</protein>
<evidence type="ECO:0000256" key="7">
    <source>
        <dbReference type="SAM" id="Phobius"/>
    </source>
</evidence>
<comment type="subcellular location">
    <subcellularLocation>
        <location evidence="6">Nucleus outer membrane</location>
        <topology evidence="6">Single-pass membrane protein</topology>
    </subcellularLocation>
</comment>
<evidence type="ECO:0000256" key="5">
    <source>
        <dbReference type="ARBA" id="ARBA00023242"/>
    </source>
</evidence>
<dbReference type="InterPro" id="IPR029058">
    <property type="entry name" value="AB_hydrolase_fold"/>
</dbReference>
<evidence type="ECO:0000256" key="4">
    <source>
        <dbReference type="ARBA" id="ARBA00023136"/>
    </source>
</evidence>
<keyword evidence="5" id="KW-0539">Nucleus</keyword>
<dbReference type="GO" id="GO:0005640">
    <property type="term" value="C:nuclear outer membrane"/>
    <property type="evidence" value="ECO:0007669"/>
    <property type="project" value="UniProtKB-SubCell"/>
</dbReference>
<evidence type="ECO:0000256" key="1">
    <source>
        <dbReference type="ARBA" id="ARBA00007387"/>
    </source>
</evidence>
<dbReference type="AlphaFoldDB" id="A0A0D1WZ22"/>
<dbReference type="EMBL" id="KN847521">
    <property type="protein sequence ID" value="KIV94750.1"/>
    <property type="molecule type" value="Genomic_DNA"/>
</dbReference>
<keyword evidence="4 7" id="KW-0472">Membrane</keyword>
<evidence type="ECO:0008006" key="10">
    <source>
        <dbReference type="Google" id="ProtNLM"/>
    </source>
</evidence>
<evidence type="ECO:0000313" key="8">
    <source>
        <dbReference type="EMBL" id="KIV94750.1"/>
    </source>
</evidence>
<dbReference type="HOGENOM" id="CLU_036503_0_0_1"/>
<proteinExistence type="inferred from homology"/>
<dbReference type="InterPro" id="IPR008547">
    <property type="entry name" value="DUF829_TMEM53"/>
</dbReference>
<dbReference type="Proteomes" id="UP000054302">
    <property type="component" value="Unassembled WGS sequence"/>
</dbReference>
<dbReference type="SUPFAM" id="SSF53474">
    <property type="entry name" value="alpha/beta-Hydrolases"/>
    <property type="match status" value="1"/>
</dbReference>
<dbReference type="VEuPathDB" id="FungiDB:PV10_02483"/>
<dbReference type="GeneID" id="27320328"/>
<keyword evidence="2 7" id="KW-0812">Transmembrane</keyword>
<dbReference type="Gene3D" id="3.40.50.1820">
    <property type="entry name" value="alpha/beta hydrolase"/>
    <property type="match status" value="1"/>
</dbReference>
<dbReference type="PANTHER" id="PTHR12265:SF30">
    <property type="entry name" value="TRANSMEMBRANE PROTEIN 53"/>
    <property type="match status" value="1"/>
</dbReference>
<keyword evidence="3 7" id="KW-1133">Transmembrane helix</keyword>
<evidence type="ECO:0000256" key="6">
    <source>
        <dbReference type="ARBA" id="ARBA00034303"/>
    </source>
</evidence>
<dbReference type="OrthoDB" id="77878at2759"/>
<gene>
    <name evidence="8" type="ORF">PV10_02483</name>
</gene>
<dbReference type="Pfam" id="PF05705">
    <property type="entry name" value="DUF829"/>
    <property type="match status" value="1"/>
</dbReference>
<keyword evidence="9" id="KW-1185">Reference proteome</keyword>
<accession>A0A0D1WZ22</accession>
<organism evidence="8 9">
    <name type="scientific">Exophiala mesophila</name>
    <name type="common">Black yeast-like fungus</name>
    <dbReference type="NCBI Taxonomy" id="212818"/>
    <lineage>
        <taxon>Eukaryota</taxon>
        <taxon>Fungi</taxon>
        <taxon>Dikarya</taxon>
        <taxon>Ascomycota</taxon>
        <taxon>Pezizomycotina</taxon>
        <taxon>Eurotiomycetes</taxon>
        <taxon>Chaetothyriomycetidae</taxon>
        <taxon>Chaetothyriales</taxon>
        <taxon>Herpotrichiellaceae</taxon>
        <taxon>Exophiala</taxon>
    </lineage>
</organism>
<dbReference type="PANTHER" id="PTHR12265">
    <property type="entry name" value="TRANSMEMBRANE PROTEIN 53"/>
    <property type="match status" value="1"/>
</dbReference>